<dbReference type="Pfam" id="PF00932">
    <property type="entry name" value="LTD"/>
    <property type="match status" value="1"/>
</dbReference>
<keyword evidence="5" id="KW-0732">Signal</keyword>
<comment type="caution">
    <text evidence="7">The sequence shown here is derived from an EMBL/GenBank/DDBJ whole genome shotgun (WGS) entry which is preliminary data.</text>
</comment>
<dbReference type="PROSITE" id="PS51841">
    <property type="entry name" value="LTD"/>
    <property type="match status" value="1"/>
</dbReference>
<comment type="similarity">
    <text evidence="1">Belongs to the EndA/NucM nuclease family.</text>
</comment>
<dbReference type="SUPFAM" id="SSF74853">
    <property type="entry name" value="Lamin A/C globular tail domain"/>
    <property type="match status" value="1"/>
</dbReference>
<name>A0A3P3QMX8_9GAMM</name>
<evidence type="ECO:0000256" key="4">
    <source>
        <dbReference type="SAM" id="MobiDB-lite"/>
    </source>
</evidence>
<dbReference type="AlphaFoldDB" id="A0A3P3QMX8"/>
<dbReference type="Proteomes" id="UP000276260">
    <property type="component" value="Unassembled WGS sequence"/>
</dbReference>
<evidence type="ECO:0000259" key="6">
    <source>
        <dbReference type="PROSITE" id="PS51841"/>
    </source>
</evidence>
<evidence type="ECO:0000256" key="5">
    <source>
        <dbReference type="SAM" id="SignalP"/>
    </source>
</evidence>
<reference evidence="7 8" key="1">
    <citation type="submission" date="2018-11" db="EMBL/GenBank/DDBJ databases">
        <title>Draft genome analysis of Rheinheimera mesophila isolated from an industrial waste site.</title>
        <authorList>
            <person name="Yu Q."/>
            <person name="Qi Y."/>
            <person name="Zhang H."/>
            <person name="Lu Y."/>
            <person name="Pu J."/>
        </authorList>
    </citation>
    <scope>NUCLEOTIDE SEQUENCE [LARGE SCALE GENOMIC DNA]</scope>
    <source>
        <strain evidence="7 8">IITR13</strain>
    </source>
</reference>
<dbReference type="InterPro" id="IPR001322">
    <property type="entry name" value="Lamin_tail_dom"/>
</dbReference>
<dbReference type="PANTHER" id="PTHR33607:SF2">
    <property type="entry name" value="ENDONUCLEASE-1"/>
    <property type="match status" value="1"/>
</dbReference>
<keyword evidence="2" id="KW-0540">Nuclease</keyword>
<dbReference type="PANTHER" id="PTHR33607">
    <property type="entry name" value="ENDONUCLEASE-1"/>
    <property type="match status" value="1"/>
</dbReference>
<dbReference type="SUPFAM" id="SSF54060">
    <property type="entry name" value="His-Me finger endonucleases"/>
    <property type="match status" value="1"/>
</dbReference>
<keyword evidence="8" id="KW-1185">Reference proteome</keyword>
<accession>A0A3P3QMX8</accession>
<organism evidence="7 8">
    <name type="scientific">Rheinheimera mesophila</name>
    <dbReference type="NCBI Taxonomy" id="1547515"/>
    <lineage>
        <taxon>Bacteria</taxon>
        <taxon>Pseudomonadati</taxon>
        <taxon>Pseudomonadota</taxon>
        <taxon>Gammaproteobacteria</taxon>
        <taxon>Chromatiales</taxon>
        <taxon>Chromatiaceae</taxon>
        <taxon>Rheinheimera</taxon>
    </lineage>
</organism>
<gene>
    <name evidence="7" type="ORF">EIK76_00515</name>
</gene>
<dbReference type="InterPro" id="IPR007346">
    <property type="entry name" value="Endonuclease-I"/>
</dbReference>
<dbReference type="EMBL" id="RRCF01000001">
    <property type="protein sequence ID" value="RRJ22602.1"/>
    <property type="molecule type" value="Genomic_DNA"/>
</dbReference>
<dbReference type="InterPro" id="IPR044925">
    <property type="entry name" value="His-Me_finger_sf"/>
</dbReference>
<evidence type="ECO:0000256" key="1">
    <source>
        <dbReference type="ARBA" id="ARBA00006429"/>
    </source>
</evidence>
<feature type="domain" description="LTD" evidence="6">
    <location>
        <begin position="11"/>
        <end position="127"/>
    </location>
</feature>
<dbReference type="OrthoDB" id="9800417at2"/>
<dbReference type="Pfam" id="PF04231">
    <property type="entry name" value="Endonuclease_1"/>
    <property type="match status" value="1"/>
</dbReference>
<sequence length="426" mass="46002">MKHITTISLFAAALCSSSVFADLLITEVLYDAPNNDNTEEFVELYNNGCTAVNLQGYSLQDNGGSFNLSGTVAPRSYFLVAKNSAALQSLYGKTAQLAGLTLAFGNSGDYVKLKNGSTEVDAVGWENGLSGWSINAVDKSISRNKTTDSNLVSDWVVSGNSGNPGTGVFTASCSGGGDTGGGTTPVVNLPTYYAAAVGKSGSELKSALNSILRGHVRLTYSQVWDALSYTDEDPANSNNVILLYAGRSEAKTFRAGQTNSLDAWNREHVWAKSHGFPSESQYAYTDIHHLRPADVSINSSRGNKDFDLGGTPLAEAPENKTDSDSFEPRNAVKGDVARMMFYMDVRYEGGDETGTPNLILRNVAPTGSTAPEMGKLCVLLQWHIQDPVDSFESRRNNRIYEWQQNRNPFIDNPQWAQSIYGASCGL</sequence>
<feature type="chain" id="PRO_5018780839" evidence="5">
    <location>
        <begin position="22"/>
        <end position="426"/>
    </location>
</feature>
<feature type="signal peptide" evidence="5">
    <location>
        <begin position="1"/>
        <end position="21"/>
    </location>
</feature>
<evidence type="ECO:0000313" key="8">
    <source>
        <dbReference type="Proteomes" id="UP000276260"/>
    </source>
</evidence>
<dbReference type="GO" id="GO:0016787">
    <property type="term" value="F:hydrolase activity"/>
    <property type="evidence" value="ECO:0007669"/>
    <property type="project" value="UniProtKB-KW"/>
</dbReference>
<dbReference type="InterPro" id="IPR036415">
    <property type="entry name" value="Lamin_tail_dom_sf"/>
</dbReference>
<dbReference type="RefSeq" id="WP_046521115.1">
    <property type="nucleotide sequence ID" value="NZ_LAVS01000090.1"/>
</dbReference>
<proteinExistence type="inferred from homology"/>
<protein>
    <submittedName>
        <fullName evidence="7">Ribonuclease</fullName>
    </submittedName>
</protein>
<feature type="region of interest" description="Disordered" evidence="4">
    <location>
        <begin position="301"/>
        <end position="329"/>
    </location>
</feature>
<evidence type="ECO:0000313" key="7">
    <source>
        <dbReference type="EMBL" id="RRJ22602.1"/>
    </source>
</evidence>
<dbReference type="GO" id="GO:0004518">
    <property type="term" value="F:nuclease activity"/>
    <property type="evidence" value="ECO:0007669"/>
    <property type="project" value="UniProtKB-KW"/>
</dbReference>
<evidence type="ECO:0000256" key="3">
    <source>
        <dbReference type="ARBA" id="ARBA00022801"/>
    </source>
</evidence>
<evidence type="ECO:0000256" key="2">
    <source>
        <dbReference type="ARBA" id="ARBA00022722"/>
    </source>
</evidence>
<feature type="compositionally biased region" description="Basic and acidic residues" evidence="4">
    <location>
        <begin position="317"/>
        <end position="329"/>
    </location>
</feature>
<keyword evidence="3" id="KW-0378">Hydrolase</keyword>